<sequence length="102" mass="10967">MSETVLSMSVLANCNWLDGAVVCFCCLRFLAKTAHGFHHRRHACAHFVPAAWPGSLEAFEFKKPGDGGCPGGWSPELLAMSRLCCSVASVGPSELRTCRAVL</sequence>
<evidence type="ECO:0000313" key="1">
    <source>
        <dbReference type="EMBL" id="CAE8635302.1"/>
    </source>
</evidence>
<dbReference type="AlphaFoldDB" id="A0A813HCA0"/>
<comment type="caution">
    <text evidence="1">The sequence shown here is derived from an EMBL/GenBank/DDBJ whole genome shotgun (WGS) entry which is preliminary data.</text>
</comment>
<gene>
    <name evidence="1" type="ORF">PGLA1383_LOCUS50897</name>
</gene>
<evidence type="ECO:0000313" key="2">
    <source>
        <dbReference type="Proteomes" id="UP000654075"/>
    </source>
</evidence>
<name>A0A813HCA0_POLGL</name>
<protein>
    <submittedName>
        <fullName evidence="1">Uncharacterized protein</fullName>
    </submittedName>
</protein>
<organism evidence="1 2">
    <name type="scientific">Polarella glacialis</name>
    <name type="common">Dinoflagellate</name>
    <dbReference type="NCBI Taxonomy" id="89957"/>
    <lineage>
        <taxon>Eukaryota</taxon>
        <taxon>Sar</taxon>
        <taxon>Alveolata</taxon>
        <taxon>Dinophyceae</taxon>
        <taxon>Suessiales</taxon>
        <taxon>Suessiaceae</taxon>
        <taxon>Polarella</taxon>
    </lineage>
</organism>
<proteinExistence type="predicted"/>
<dbReference type="EMBL" id="CAJNNV010031267">
    <property type="protein sequence ID" value="CAE8635302.1"/>
    <property type="molecule type" value="Genomic_DNA"/>
</dbReference>
<keyword evidence="2" id="KW-1185">Reference proteome</keyword>
<reference evidence="1" key="1">
    <citation type="submission" date="2021-02" db="EMBL/GenBank/DDBJ databases">
        <authorList>
            <person name="Dougan E. K."/>
            <person name="Rhodes N."/>
            <person name="Thang M."/>
            <person name="Chan C."/>
        </authorList>
    </citation>
    <scope>NUCLEOTIDE SEQUENCE</scope>
</reference>
<accession>A0A813HCA0</accession>
<dbReference type="Proteomes" id="UP000654075">
    <property type="component" value="Unassembled WGS sequence"/>
</dbReference>